<name>A0A4U5M7Z0_STECR</name>
<sequence length="221" mass="25422">MQDALRIMDPDSITFKLNQLSEELVNFADFKFIRREIKFVTITVDRNLNFRVVRRKKSEKLILPEWVPNQRHAINFVHMTQILNFGDLGCIRREMSSRSRRAQTRPETRQHGGEISVYPGHSKNTDPAVASLSPQSVHFARRTTINKGLMVRKSRISIAAKESYETRQKEALKENVDLRAEVDRLKVNINDSKTQCAAAEEIAHDLGSGRFIRMVLHTAPI</sequence>
<protein>
    <submittedName>
        <fullName evidence="3">Uncharacterized protein</fullName>
    </submittedName>
</protein>
<dbReference type="AlphaFoldDB" id="A0A4U5M7Z0"/>
<dbReference type="EMBL" id="AZBU02000009">
    <property type="protein sequence ID" value="TKR65049.1"/>
    <property type="molecule type" value="Genomic_DNA"/>
</dbReference>
<organism evidence="3 4">
    <name type="scientific">Steinernema carpocapsae</name>
    <name type="common">Entomopathogenic nematode</name>
    <dbReference type="NCBI Taxonomy" id="34508"/>
    <lineage>
        <taxon>Eukaryota</taxon>
        <taxon>Metazoa</taxon>
        <taxon>Ecdysozoa</taxon>
        <taxon>Nematoda</taxon>
        <taxon>Chromadorea</taxon>
        <taxon>Rhabditida</taxon>
        <taxon>Tylenchina</taxon>
        <taxon>Panagrolaimomorpha</taxon>
        <taxon>Strongyloidoidea</taxon>
        <taxon>Steinernematidae</taxon>
        <taxon>Steinernema</taxon>
    </lineage>
</organism>
<evidence type="ECO:0000256" key="2">
    <source>
        <dbReference type="SAM" id="MobiDB-lite"/>
    </source>
</evidence>
<accession>A0A4U5M7Z0</accession>
<comment type="caution">
    <text evidence="3">The sequence shown here is derived from an EMBL/GenBank/DDBJ whole genome shotgun (WGS) entry which is preliminary data.</text>
</comment>
<keyword evidence="4" id="KW-1185">Reference proteome</keyword>
<keyword evidence="1" id="KW-0175">Coiled coil</keyword>
<reference evidence="3 4" key="1">
    <citation type="journal article" date="2015" name="Genome Biol.">
        <title>Comparative genomics of Steinernema reveals deeply conserved gene regulatory networks.</title>
        <authorList>
            <person name="Dillman A.R."/>
            <person name="Macchietto M."/>
            <person name="Porter C.F."/>
            <person name="Rogers A."/>
            <person name="Williams B."/>
            <person name="Antoshechkin I."/>
            <person name="Lee M.M."/>
            <person name="Goodwin Z."/>
            <person name="Lu X."/>
            <person name="Lewis E.E."/>
            <person name="Goodrich-Blair H."/>
            <person name="Stock S.P."/>
            <person name="Adams B.J."/>
            <person name="Sternberg P.W."/>
            <person name="Mortazavi A."/>
        </authorList>
    </citation>
    <scope>NUCLEOTIDE SEQUENCE [LARGE SCALE GENOMIC DNA]</scope>
    <source>
        <strain evidence="3 4">ALL</strain>
    </source>
</reference>
<feature type="region of interest" description="Disordered" evidence="2">
    <location>
        <begin position="97"/>
        <end position="121"/>
    </location>
</feature>
<gene>
    <name evidence="3" type="ORF">L596_025512</name>
</gene>
<dbReference type="Proteomes" id="UP000298663">
    <property type="component" value="Unassembled WGS sequence"/>
</dbReference>
<evidence type="ECO:0000313" key="4">
    <source>
        <dbReference type="Proteomes" id="UP000298663"/>
    </source>
</evidence>
<proteinExistence type="predicted"/>
<evidence type="ECO:0000256" key="1">
    <source>
        <dbReference type="SAM" id="Coils"/>
    </source>
</evidence>
<feature type="coiled-coil region" evidence="1">
    <location>
        <begin position="161"/>
        <end position="202"/>
    </location>
</feature>
<evidence type="ECO:0000313" key="3">
    <source>
        <dbReference type="EMBL" id="TKR65049.1"/>
    </source>
</evidence>
<reference evidence="3 4" key="2">
    <citation type="journal article" date="2019" name="G3 (Bethesda)">
        <title>Hybrid Assembly of the Genome of the Entomopathogenic Nematode Steinernema carpocapsae Identifies the X-Chromosome.</title>
        <authorList>
            <person name="Serra L."/>
            <person name="Macchietto M."/>
            <person name="Macias-Munoz A."/>
            <person name="McGill C.J."/>
            <person name="Rodriguez I.M."/>
            <person name="Rodriguez B."/>
            <person name="Murad R."/>
            <person name="Mortazavi A."/>
        </authorList>
    </citation>
    <scope>NUCLEOTIDE SEQUENCE [LARGE SCALE GENOMIC DNA]</scope>
    <source>
        <strain evidence="3 4">ALL</strain>
    </source>
</reference>